<dbReference type="STRING" id="1921510.BSL82_15410"/>
<evidence type="ECO:0000256" key="5">
    <source>
        <dbReference type="ARBA" id="ARBA00023002"/>
    </source>
</evidence>
<keyword evidence="5" id="KW-0560">Oxidoreductase</keyword>
<evidence type="ECO:0000256" key="1">
    <source>
        <dbReference type="ARBA" id="ARBA00001917"/>
    </source>
</evidence>
<comment type="similarity">
    <text evidence="2">Belongs to the nitroreductase family.</text>
</comment>
<accession>A0A1L3ZY27</accession>
<dbReference type="GO" id="GO:0016491">
    <property type="term" value="F:oxidoreductase activity"/>
    <property type="evidence" value="ECO:0007669"/>
    <property type="project" value="UniProtKB-KW"/>
</dbReference>
<proteinExistence type="inferred from homology"/>
<evidence type="ECO:0000256" key="3">
    <source>
        <dbReference type="ARBA" id="ARBA00022630"/>
    </source>
</evidence>
<comment type="cofactor">
    <cofactor evidence="1">
        <name>FMN</name>
        <dbReference type="ChEBI" id="CHEBI:58210"/>
    </cofactor>
</comment>
<evidence type="ECO:0000259" key="6">
    <source>
        <dbReference type="Pfam" id="PF00881"/>
    </source>
</evidence>
<dbReference type="EMBL" id="CP018221">
    <property type="protein sequence ID" value="API60499.1"/>
    <property type="molecule type" value="Genomic_DNA"/>
</dbReference>
<keyword evidence="4" id="KW-0288">FMN</keyword>
<gene>
    <name evidence="7" type="ORF">BSL82_15410</name>
</gene>
<dbReference type="Pfam" id="PF00881">
    <property type="entry name" value="Nitroreductase"/>
    <property type="match status" value="1"/>
</dbReference>
<dbReference type="Gene3D" id="3.40.109.10">
    <property type="entry name" value="NADH Oxidase"/>
    <property type="match status" value="1"/>
</dbReference>
<keyword evidence="3" id="KW-0285">Flavoprotein</keyword>
<dbReference type="Proteomes" id="UP000182063">
    <property type="component" value="Chromosome"/>
</dbReference>
<dbReference type="SUPFAM" id="SSF55469">
    <property type="entry name" value="FMN-dependent nitroreductase-like"/>
    <property type="match status" value="1"/>
</dbReference>
<dbReference type="OrthoDB" id="9802510at2"/>
<dbReference type="RefSeq" id="WP_072598166.1">
    <property type="nucleotide sequence ID" value="NZ_CP018221.1"/>
</dbReference>
<dbReference type="CDD" id="cd02136">
    <property type="entry name" value="PnbA_NfnB-like"/>
    <property type="match status" value="1"/>
</dbReference>
<dbReference type="InterPro" id="IPR029479">
    <property type="entry name" value="Nitroreductase"/>
</dbReference>
<reference evidence="8" key="1">
    <citation type="submission" date="2016-11" db="EMBL/GenBank/DDBJ databases">
        <title>Complete Genome Sequence of alachlor-degrading Sphingomonas sp. strain JJ-A5.</title>
        <authorList>
            <person name="Lee H."/>
            <person name="Ka J.-O."/>
        </authorList>
    </citation>
    <scope>NUCLEOTIDE SEQUENCE [LARGE SCALE GENOMIC DNA]</scope>
    <source>
        <strain evidence="8">JJ-A5</strain>
    </source>
</reference>
<evidence type="ECO:0000256" key="2">
    <source>
        <dbReference type="ARBA" id="ARBA00007118"/>
    </source>
</evidence>
<keyword evidence="8" id="KW-1185">Reference proteome</keyword>
<dbReference type="PANTHER" id="PTHR43673:SF2">
    <property type="entry name" value="NITROREDUCTASE"/>
    <property type="match status" value="1"/>
</dbReference>
<dbReference type="InterPro" id="IPR000415">
    <property type="entry name" value="Nitroreductase-like"/>
</dbReference>
<dbReference type="KEGG" id="sphj:BSL82_15410"/>
<name>A0A1L3ZY27_9SPHN</name>
<organism evidence="7 8">
    <name type="scientific">Tardibacter chloracetimidivorans</name>
    <dbReference type="NCBI Taxonomy" id="1921510"/>
    <lineage>
        <taxon>Bacteria</taxon>
        <taxon>Pseudomonadati</taxon>
        <taxon>Pseudomonadota</taxon>
        <taxon>Alphaproteobacteria</taxon>
        <taxon>Sphingomonadales</taxon>
        <taxon>Sphingomonadaceae</taxon>
        <taxon>Tardibacter</taxon>
    </lineage>
</organism>
<dbReference type="AlphaFoldDB" id="A0A1L3ZY27"/>
<dbReference type="PANTHER" id="PTHR43673">
    <property type="entry name" value="NAD(P)H NITROREDUCTASE YDGI-RELATED"/>
    <property type="match status" value="1"/>
</dbReference>
<evidence type="ECO:0000256" key="4">
    <source>
        <dbReference type="ARBA" id="ARBA00022643"/>
    </source>
</evidence>
<feature type="domain" description="Nitroreductase" evidence="6">
    <location>
        <begin position="22"/>
        <end position="210"/>
    </location>
</feature>
<evidence type="ECO:0000313" key="7">
    <source>
        <dbReference type="EMBL" id="API60499.1"/>
    </source>
</evidence>
<evidence type="ECO:0000313" key="8">
    <source>
        <dbReference type="Proteomes" id="UP000182063"/>
    </source>
</evidence>
<protein>
    <recommendedName>
        <fullName evidence="6">Nitroreductase domain-containing protein</fullName>
    </recommendedName>
</protein>
<sequence>MQQTTESQSWVNEDGAALERLLRQRHSVRGFLARPIPAPLLTRVFELAQLAPSNVNAQPWRVDVLSGGAAERMRNALLHEAASGAGESPDYPITVVRPGEYRTRQIDAAKALFSATGVKREDLVARQESFLGNFRFFGAPHVAFLSMPDWCGVREAADVGMFAQSLMLALTAHGLASCPQSSLSHYAAVVKRELNIPDDMRVLFGLSFGYEDPDHPSNVVRTSRLPIEEAVAFTR</sequence>